<proteinExistence type="inferred from homology"/>
<feature type="region of interest" description="Disordered" evidence="2">
    <location>
        <begin position="254"/>
        <end position="276"/>
    </location>
</feature>
<keyword evidence="5" id="KW-1185">Reference proteome</keyword>
<gene>
    <name evidence="4" type="ORF">EDC52_11274</name>
</gene>
<dbReference type="OrthoDB" id="6532193at2"/>
<dbReference type="EMBL" id="SMCR01000012">
    <property type="protein sequence ID" value="TCV92517.1"/>
    <property type="molecule type" value="Genomic_DNA"/>
</dbReference>
<organism evidence="4 5">
    <name type="scientific">Biostraticola tofi</name>
    <dbReference type="NCBI Taxonomy" id="466109"/>
    <lineage>
        <taxon>Bacteria</taxon>
        <taxon>Pseudomonadati</taxon>
        <taxon>Pseudomonadota</taxon>
        <taxon>Gammaproteobacteria</taxon>
        <taxon>Enterobacterales</taxon>
        <taxon>Bruguierivoracaceae</taxon>
        <taxon>Biostraticola</taxon>
    </lineage>
</organism>
<feature type="domain" description="Transposase (putative) YhgA-like" evidence="3">
    <location>
        <begin position="8"/>
        <end position="200"/>
    </location>
</feature>
<dbReference type="NCBIfam" id="TIGR01784">
    <property type="entry name" value="T_den_put_tspse"/>
    <property type="match status" value="1"/>
</dbReference>
<dbReference type="AlphaFoldDB" id="A0A4R3YJA6"/>
<reference evidence="4 5" key="1">
    <citation type="submission" date="2019-03" db="EMBL/GenBank/DDBJ databases">
        <title>Genomic Encyclopedia of Type Strains, Phase IV (KMG-IV): sequencing the most valuable type-strain genomes for metagenomic binning, comparative biology and taxonomic classification.</title>
        <authorList>
            <person name="Goeker M."/>
        </authorList>
    </citation>
    <scope>NUCLEOTIDE SEQUENCE [LARGE SCALE GENOMIC DNA]</scope>
    <source>
        <strain evidence="4 5">DSM 19580</strain>
    </source>
</reference>
<dbReference type="Proteomes" id="UP000295719">
    <property type="component" value="Unassembled WGS sequence"/>
</dbReference>
<dbReference type="GO" id="GO:0006310">
    <property type="term" value="P:DNA recombination"/>
    <property type="evidence" value="ECO:0007669"/>
    <property type="project" value="TreeGrafter"/>
</dbReference>
<evidence type="ECO:0000313" key="5">
    <source>
        <dbReference type="Proteomes" id="UP000295719"/>
    </source>
</evidence>
<evidence type="ECO:0000256" key="2">
    <source>
        <dbReference type="SAM" id="MobiDB-lite"/>
    </source>
</evidence>
<feature type="compositionally biased region" description="Basic and acidic residues" evidence="2">
    <location>
        <begin position="259"/>
        <end position="276"/>
    </location>
</feature>
<dbReference type="GO" id="GO:1990238">
    <property type="term" value="F:double-stranded DNA endonuclease activity"/>
    <property type="evidence" value="ECO:0007669"/>
    <property type="project" value="TreeGrafter"/>
</dbReference>
<dbReference type="InterPro" id="IPR051699">
    <property type="entry name" value="Rpn/YhgA-like_nuclease"/>
</dbReference>
<accession>A0A4R3YJA6</accession>
<sequence length="312" mass="35439">MSQPSISHHDALFKTFLADIDIARDFLQAHLPRSLRITCDFATLTMTSGSFIEDNLRSYCSDMLYSLHTSSGTGYVYCLIEHQSRPEKLMAFRLMRYSIAAMHRHLEQGNDTLPVVIPLLFYHGKTTPYPFSTLWLDCFADPEMAQSIYSQAFPLVDITALSDEEILTHRRVALMELVQKHIRSRDLLEMSPALTHLLNTWPLKPALFRALMYYMLEYGNTSAPEQFIAAIAGQLPGHQEDIMTIAQQLRSQAFQAGKQEGKQEGEKQGRQQGRQQERLDLARQFLAHGVERSIVKTSTGLSDTELNTLVAQ</sequence>
<dbReference type="PANTHER" id="PTHR34611">
    <property type="match status" value="1"/>
</dbReference>
<dbReference type="PANTHER" id="PTHR34611:SF2">
    <property type="entry name" value="INACTIVE RECOMBINATION-PROMOTING NUCLEASE-LIKE PROTEIN RPNE-RELATED"/>
    <property type="match status" value="1"/>
</dbReference>
<dbReference type="InterPro" id="IPR010106">
    <property type="entry name" value="RpnA"/>
</dbReference>
<name>A0A4R3YJA6_9GAMM</name>
<protein>
    <submittedName>
        <fullName evidence="4">Putative transposase/invertase (TIGR01784 family)</fullName>
    </submittedName>
</protein>
<evidence type="ECO:0000259" key="3">
    <source>
        <dbReference type="Pfam" id="PF04754"/>
    </source>
</evidence>
<comment type="caution">
    <text evidence="4">The sequence shown here is derived from an EMBL/GenBank/DDBJ whole genome shotgun (WGS) entry which is preliminary data.</text>
</comment>
<dbReference type="Pfam" id="PF04754">
    <property type="entry name" value="Transposase_31"/>
    <property type="match status" value="1"/>
</dbReference>
<evidence type="ECO:0000313" key="4">
    <source>
        <dbReference type="EMBL" id="TCV92517.1"/>
    </source>
</evidence>
<dbReference type="RefSeq" id="WP_131867385.1">
    <property type="nucleotide sequence ID" value="NZ_SMCR01000012.1"/>
</dbReference>
<evidence type="ECO:0000256" key="1">
    <source>
        <dbReference type="ARBA" id="ARBA00009787"/>
    </source>
</evidence>
<comment type="similarity">
    <text evidence="1">Belongs to the Rpn/YhgA-like nuclease family.</text>
</comment>
<dbReference type="InterPro" id="IPR006842">
    <property type="entry name" value="Transposase_31"/>
</dbReference>